<dbReference type="Proteomes" id="UP000295703">
    <property type="component" value="Unassembled WGS sequence"/>
</dbReference>
<dbReference type="STRING" id="5466.A0A4R8QSQ8"/>
<dbReference type="EMBL" id="RYZW01000172">
    <property type="protein sequence ID" value="TDZ39714.1"/>
    <property type="molecule type" value="Genomic_DNA"/>
</dbReference>
<comment type="caution">
    <text evidence="1">The sequence shown here is derived from an EMBL/GenBank/DDBJ whole genome shotgun (WGS) entry which is preliminary data.</text>
</comment>
<reference evidence="1 2" key="1">
    <citation type="submission" date="2018-12" db="EMBL/GenBank/DDBJ databases">
        <title>Genome sequence and assembly of Colletotrichum trifolii.</title>
        <authorList>
            <person name="Gan P."/>
            <person name="Shirasu K."/>
        </authorList>
    </citation>
    <scope>NUCLEOTIDE SEQUENCE [LARGE SCALE GENOMIC DNA]</scope>
    <source>
        <strain evidence="1 2">543-2</strain>
    </source>
</reference>
<accession>A0A4R8QSQ8</accession>
<gene>
    <name evidence="1" type="ORF">CTRI78_v010476</name>
</gene>
<evidence type="ECO:0000313" key="1">
    <source>
        <dbReference type="EMBL" id="TDZ39714.1"/>
    </source>
</evidence>
<evidence type="ECO:0000313" key="2">
    <source>
        <dbReference type="Proteomes" id="UP000295703"/>
    </source>
</evidence>
<proteinExistence type="predicted"/>
<evidence type="ECO:0008006" key="3">
    <source>
        <dbReference type="Google" id="ProtNLM"/>
    </source>
</evidence>
<organism evidence="1 2">
    <name type="scientific">Colletotrichum trifolii</name>
    <dbReference type="NCBI Taxonomy" id="5466"/>
    <lineage>
        <taxon>Eukaryota</taxon>
        <taxon>Fungi</taxon>
        <taxon>Dikarya</taxon>
        <taxon>Ascomycota</taxon>
        <taxon>Pezizomycotina</taxon>
        <taxon>Sordariomycetes</taxon>
        <taxon>Hypocreomycetidae</taxon>
        <taxon>Glomerellales</taxon>
        <taxon>Glomerellaceae</taxon>
        <taxon>Colletotrichum</taxon>
        <taxon>Colletotrichum orbiculare species complex</taxon>
    </lineage>
</organism>
<dbReference type="AlphaFoldDB" id="A0A4R8QSQ8"/>
<protein>
    <recommendedName>
        <fullName evidence="3">Transcription factor domain-containing protein</fullName>
    </recommendedName>
</protein>
<keyword evidence="2" id="KW-1185">Reference proteome</keyword>
<name>A0A4R8QSQ8_COLTR</name>
<sequence>MLQDEETCDFDTAQWFTADFYHAVQETTDHRQDAHAVDPCKGLDEVAGQDLWNWLGQVQDTDVFESGFFGASLPELHQPDIGSRDTSPPNVPSQEDAFAFAWNPSSDAIKQTSPISIPSQHPLRLQHNARFDLTDATWARVQSFLQDRNGRPESLTFPSSPNVNIFLGLFFEKHYEQNPIESGNTRRFAILLADRARLNLDELVGRDRRLTRDPETIYAYALLCHFGLWCGNKGAL</sequence>